<reference evidence="2 3" key="1">
    <citation type="submission" date="2020-08" db="EMBL/GenBank/DDBJ databases">
        <title>Genomic Encyclopedia of Type Strains, Phase IV (KMG-IV): sequencing the most valuable type-strain genomes for metagenomic binning, comparative biology and taxonomic classification.</title>
        <authorList>
            <person name="Goeker M."/>
        </authorList>
    </citation>
    <scope>NUCLEOTIDE SEQUENCE [LARGE SCALE GENOMIC DNA]</scope>
    <source>
        <strain evidence="2 3">DSM 29007</strain>
    </source>
</reference>
<dbReference type="SMART" id="SM00567">
    <property type="entry name" value="EZ_HEAT"/>
    <property type="match status" value="3"/>
</dbReference>
<dbReference type="RefSeq" id="WP_170038668.1">
    <property type="nucleotide sequence ID" value="NZ_JABDTL010000002.1"/>
</dbReference>
<accession>A0A841H5Q5</accession>
<dbReference type="InterPro" id="IPR016024">
    <property type="entry name" value="ARM-type_fold"/>
</dbReference>
<name>A0A841H5Q5_9BACT</name>
<sequence>MTVTLPSAGRSDAASPWEGDASVRADVQEVARGFAKALRTHLLYEGHSPALDRFVETLRERFATLWERLPYLVLQVEESALIWEGTAAFTGEERDNLAFSLYKDGVRELTFQPGFEGDDLTAFLELLARIHRLRADEEDLLTLLWEHDWGYFRYRYVEPLSEGVKLPEGGEGAAGRASQPPREDPAPLSTVSTEDFREALYFLDEGEMRRLEGELDREMHRDLWTDVLNALFDRLEDGEAERQGTVVEICGDLLPTLLGAARLQTASYMLGELVRIATSRRLAPPVMRAVRGLFDQMARADTVAELARIVDEAGEGLSREHLSSLLSFFPPESLGPLLRAGESAASEHARAALMGAAERLAGANAASLRGFASDADPGIAAGAARLIGRLRVTEAAADVARLLARPEPRLRLAAVESLQELRSPTASGALEGALEDADREVRVAAARAISALRWTAAKPKLETALDSKRLREADLTERIAFFEAYGGLTGAEGVPLLDKVLNGKSWLGRRESGEMRACAALGLGRIRHPAADKALSAAAADTDPVVRNAVGRAIRALRQ</sequence>
<gene>
    <name evidence="2" type="ORF">HNQ61_004883</name>
</gene>
<dbReference type="AlphaFoldDB" id="A0A841H5Q5"/>
<evidence type="ECO:0008006" key="4">
    <source>
        <dbReference type="Google" id="ProtNLM"/>
    </source>
</evidence>
<dbReference type="SUPFAM" id="SSF48371">
    <property type="entry name" value="ARM repeat"/>
    <property type="match status" value="1"/>
</dbReference>
<comment type="caution">
    <text evidence="2">The sequence shown here is derived from an EMBL/GenBank/DDBJ whole genome shotgun (WGS) entry which is preliminary data.</text>
</comment>
<feature type="region of interest" description="Disordered" evidence="1">
    <location>
        <begin position="167"/>
        <end position="190"/>
    </location>
</feature>
<dbReference type="Proteomes" id="UP000582837">
    <property type="component" value="Unassembled WGS sequence"/>
</dbReference>
<dbReference type="EMBL" id="JACHIA010000022">
    <property type="protein sequence ID" value="MBB6073216.1"/>
    <property type="molecule type" value="Genomic_DNA"/>
</dbReference>
<dbReference type="Pfam" id="PF13646">
    <property type="entry name" value="HEAT_2"/>
    <property type="match status" value="1"/>
</dbReference>
<dbReference type="Gene3D" id="1.25.10.10">
    <property type="entry name" value="Leucine-rich Repeat Variant"/>
    <property type="match status" value="2"/>
</dbReference>
<keyword evidence="3" id="KW-1185">Reference proteome</keyword>
<protein>
    <recommendedName>
        <fullName evidence="4">HEAT repeat domain-containing protein</fullName>
    </recommendedName>
</protein>
<evidence type="ECO:0000313" key="2">
    <source>
        <dbReference type="EMBL" id="MBB6073216.1"/>
    </source>
</evidence>
<proteinExistence type="predicted"/>
<organism evidence="2 3">
    <name type="scientific">Longimicrobium terrae</name>
    <dbReference type="NCBI Taxonomy" id="1639882"/>
    <lineage>
        <taxon>Bacteria</taxon>
        <taxon>Pseudomonadati</taxon>
        <taxon>Gemmatimonadota</taxon>
        <taxon>Longimicrobiia</taxon>
        <taxon>Longimicrobiales</taxon>
        <taxon>Longimicrobiaceae</taxon>
        <taxon>Longimicrobium</taxon>
    </lineage>
</organism>
<evidence type="ECO:0000256" key="1">
    <source>
        <dbReference type="SAM" id="MobiDB-lite"/>
    </source>
</evidence>
<evidence type="ECO:0000313" key="3">
    <source>
        <dbReference type="Proteomes" id="UP000582837"/>
    </source>
</evidence>
<dbReference type="InterPro" id="IPR011989">
    <property type="entry name" value="ARM-like"/>
</dbReference>
<dbReference type="InterPro" id="IPR004155">
    <property type="entry name" value="PBS_lyase_HEAT"/>
</dbReference>